<name>A0A432Y897_9GAMM</name>
<dbReference type="AlphaFoldDB" id="A0A432Y897"/>
<dbReference type="Proteomes" id="UP000287330">
    <property type="component" value="Unassembled WGS sequence"/>
</dbReference>
<dbReference type="Pfam" id="PF03783">
    <property type="entry name" value="CsgG"/>
    <property type="match status" value="1"/>
</dbReference>
<sequence>MKNQSNQFLIACVCSVSLAACVSTDPSLGGSSGNTITGAAGGAHSQGENNALERCEAPLGTLSIYEDTNENWWYDYRRMYPQLGTTVPLIRVMIQQSNCFVIVERGKAMRALQAERALMESGELRSQSNFGKGQLVAADYTVSPSIQFSESGTQKVGGLLGGWVGVVAGGLSSNEAATTLLLVDNRSGVQVSAAAGNAKNWDFSAFAGVFSGLLAGVGGYTDTPEGKVISAAFMDSYNNMVKALKSYQAQDVRGGLGRGGALGVNE</sequence>
<evidence type="ECO:0000313" key="3">
    <source>
        <dbReference type="Proteomes" id="UP000287330"/>
    </source>
</evidence>
<dbReference type="GO" id="GO:0030288">
    <property type="term" value="C:outer membrane-bounded periplasmic space"/>
    <property type="evidence" value="ECO:0007669"/>
    <property type="project" value="InterPro"/>
</dbReference>
<evidence type="ECO:0000313" key="2">
    <source>
        <dbReference type="EMBL" id="RUO57200.1"/>
    </source>
</evidence>
<dbReference type="PROSITE" id="PS51257">
    <property type="entry name" value="PROKAR_LIPOPROTEIN"/>
    <property type="match status" value="1"/>
</dbReference>
<dbReference type="EMBL" id="PIPV01000003">
    <property type="protein sequence ID" value="RUO57200.1"/>
    <property type="molecule type" value="Genomic_DNA"/>
</dbReference>
<keyword evidence="3" id="KW-1185">Reference proteome</keyword>
<organism evidence="2 3">
    <name type="scientific">Idiomarina fontislapidosi</name>
    <dbReference type="NCBI Taxonomy" id="263723"/>
    <lineage>
        <taxon>Bacteria</taxon>
        <taxon>Pseudomonadati</taxon>
        <taxon>Pseudomonadota</taxon>
        <taxon>Gammaproteobacteria</taxon>
        <taxon>Alteromonadales</taxon>
        <taxon>Idiomarinaceae</taxon>
        <taxon>Idiomarina</taxon>
    </lineage>
</organism>
<dbReference type="OrthoDB" id="5949781at2"/>
<reference evidence="3" key="1">
    <citation type="journal article" date="2018" name="Front. Microbiol.">
        <title>Genome-Based Analysis Reveals the Taxonomy and Diversity of the Family Idiomarinaceae.</title>
        <authorList>
            <person name="Liu Y."/>
            <person name="Lai Q."/>
            <person name="Shao Z."/>
        </authorList>
    </citation>
    <scope>NUCLEOTIDE SEQUENCE [LARGE SCALE GENOMIC DNA]</scope>
    <source>
        <strain evidence="3">F23</strain>
    </source>
</reference>
<dbReference type="InterPro" id="IPR005534">
    <property type="entry name" value="Curli_assmbl/transp-comp_CsgG"/>
</dbReference>
<proteinExistence type="predicted"/>
<protein>
    <submittedName>
        <fullName evidence="2">Peptidoglycan-binding protein</fullName>
    </submittedName>
</protein>
<evidence type="ECO:0000256" key="1">
    <source>
        <dbReference type="SAM" id="SignalP"/>
    </source>
</evidence>
<keyword evidence="1" id="KW-0732">Signal</keyword>
<accession>A0A432Y897</accession>
<comment type="caution">
    <text evidence="2">The sequence shown here is derived from an EMBL/GenBank/DDBJ whole genome shotgun (WGS) entry which is preliminary data.</text>
</comment>
<feature type="chain" id="PRO_5019206846" evidence="1">
    <location>
        <begin position="20"/>
        <end position="266"/>
    </location>
</feature>
<gene>
    <name evidence="2" type="ORF">CWE25_05895</name>
</gene>
<feature type="signal peptide" evidence="1">
    <location>
        <begin position="1"/>
        <end position="19"/>
    </location>
</feature>
<dbReference type="RefSeq" id="WP_110573850.1">
    <property type="nucleotide sequence ID" value="NZ_PIPV01000003.1"/>
</dbReference>